<evidence type="ECO:0000313" key="8">
    <source>
        <dbReference type="Proteomes" id="UP000291124"/>
    </source>
</evidence>
<dbReference type="GO" id="GO:0110001">
    <property type="term" value="C:toxin-antitoxin complex"/>
    <property type="evidence" value="ECO:0007669"/>
    <property type="project" value="InterPro"/>
</dbReference>
<accession>A0A4P6YC54</accession>
<name>A0A4P6YC54_9FLAO</name>
<dbReference type="OrthoDB" id="955324at2"/>
<keyword evidence="2" id="KW-1277">Toxin-antitoxin system</keyword>
<keyword evidence="1" id="KW-0597">Phosphoprotein</keyword>
<dbReference type="InterPro" id="IPR037038">
    <property type="entry name" value="HepT-like_sf"/>
</dbReference>
<keyword evidence="8" id="KW-1185">Reference proteome</keyword>
<proteinExistence type="inferred from homology"/>
<dbReference type="Gene3D" id="1.20.120.580">
    <property type="entry name" value="bsu32300-like"/>
    <property type="match status" value="1"/>
</dbReference>
<evidence type="ECO:0000256" key="5">
    <source>
        <dbReference type="ARBA" id="ARBA00022801"/>
    </source>
</evidence>
<dbReference type="GO" id="GO:0004540">
    <property type="term" value="F:RNA nuclease activity"/>
    <property type="evidence" value="ECO:0007669"/>
    <property type="project" value="InterPro"/>
</dbReference>
<evidence type="ECO:0000256" key="6">
    <source>
        <dbReference type="ARBA" id="ARBA00024207"/>
    </source>
</evidence>
<comment type="similarity">
    <text evidence="6">Belongs to the HepT RNase toxin family.</text>
</comment>
<protein>
    <submittedName>
        <fullName evidence="7">DUF86 domain-containing protein</fullName>
    </submittedName>
</protein>
<dbReference type="InterPro" id="IPR008201">
    <property type="entry name" value="HepT-like"/>
</dbReference>
<keyword evidence="3" id="KW-0540">Nuclease</keyword>
<dbReference type="PANTHER" id="PTHR34139">
    <property type="entry name" value="UPF0331 PROTEIN MJ0127"/>
    <property type="match status" value="1"/>
</dbReference>
<evidence type="ECO:0000256" key="4">
    <source>
        <dbReference type="ARBA" id="ARBA00022741"/>
    </source>
</evidence>
<dbReference type="EMBL" id="CP037933">
    <property type="protein sequence ID" value="QBN18384.1"/>
    <property type="molecule type" value="Genomic_DNA"/>
</dbReference>
<gene>
    <name evidence="7" type="ORF">E1750_06035</name>
</gene>
<keyword evidence="4" id="KW-0547">Nucleotide-binding</keyword>
<dbReference type="InterPro" id="IPR051813">
    <property type="entry name" value="HepT_RNase_toxin"/>
</dbReference>
<dbReference type="KEGG" id="fnk:E1750_06035"/>
<dbReference type="Proteomes" id="UP000291124">
    <property type="component" value="Chromosome"/>
</dbReference>
<evidence type="ECO:0000256" key="1">
    <source>
        <dbReference type="ARBA" id="ARBA00022553"/>
    </source>
</evidence>
<evidence type="ECO:0000256" key="2">
    <source>
        <dbReference type="ARBA" id="ARBA00022649"/>
    </source>
</evidence>
<keyword evidence="5" id="KW-0378">Hydrolase</keyword>
<dbReference type="PANTHER" id="PTHR34139:SF1">
    <property type="entry name" value="RNASE MJ1380-RELATED"/>
    <property type="match status" value="1"/>
</dbReference>
<dbReference type="GO" id="GO:0000166">
    <property type="term" value="F:nucleotide binding"/>
    <property type="evidence" value="ECO:0007669"/>
    <property type="project" value="UniProtKB-KW"/>
</dbReference>
<sequence>MDKKILKWLFDVKVAIDEIESYFIKEQMDFSEYKKNSMRKRAVERNLEIIGEAINRIIKTDNSFSSKITDSIAIVGLRNQVIHAYDNISDETIWAILTNHLPILKIEIAKLLEDTTPL</sequence>
<evidence type="ECO:0000256" key="3">
    <source>
        <dbReference type="ARBA" id="ARBA00022722"/>
    </source>
</evidence>
<organism evidence="7 8">
    <name type="scientific">Flavobacterium nackdongense</name>
    <dbReference type="NCBI Taxonomy" id="2547394"/>
    <lineage>
        <taxon>Bacteria</taxon>
        <taxon>Pseudomonadati</taxon>
        <taxon>Bacteroidota</taxon>
        <taxon>Flavobacteriia</taxon>
        <taxon>Flavobacteriales</taxon>
        <taxon>Flavobacteriaceae</taxon>
        <taxon>Flavobacterium</taxon>
    </lineage>
</organism>
<reference evidence="8" key="1">
    <citation type="submission" date="2019-03" db="EMBL/GenBank/DDBJ databases">
        <title>Flavobacterium sp.</title>
        <authorList>
            <person name="Kim H."/>
        </authorList>
    </citation>
    <scope>NUCLEOTIDE SEQUENCE [LARGE SCALE GENOMIC DNA]</scope>
    <source>
        <strain evidence="8">GS13</strain>
    </source>
</reference>
<dbReference type="GO" id="GO:0016787">
    <property type="term" value="F:hydrolase activity"/>
    <property type="evidence" value="ECO:0007669"/>
    <property type="project" value="UniProtKB-KW"/>
</dbReference>
<evidence type="ECO:0000313" key="7">
    <source>
        <dbReference type="EMBL" id="QBN18384.1"/>
    </source>
</evidence>
<dbReference type="RefSeq" id="WP_133275911.1">
    <property type="nucleotide sequence ID" value="NZ_CP037933.1"/>
</dbReference>
<dbReference type="AlphaFoldDB" id="A0A4P6YC54"/>
<dbReference type="Pfam" id="PF01934">
    <property type="entry name" value="HepT-like"/>
    <property type="match status" value="1"/>
</dbReference>